<comment type="caution">
    <text evidence="2">The sequence shown here is derived from an EMBL/GenBank/DDBJ whole genome shotgun (WGS) entry which is preliminary data.</text>
</comment>
<feature type="signal peptide" evidence="1">
    <location>
        <begin position="1"/>
        <end position="26"/>
    </location>
</feature>
<feature type="non-terminal residue" evidence="2">
    <location>
        <position position="1"/>
    </location>
</feature>
<dbReference type="Proteomes" id="UP000485058">
    <property type="component" value="Unassembled WGS sequence"/>
</dbReference>
<sequence>GYASTYDLLALLTLALNFNQAPNVAGTNNSANSAQLRTFKGFTFPFGVNFATSNTFAGKTKAQLDATVKSNQAAALSDGAADGRAIAFPLVGDVQVVQGLISSALSQASLVGLLLSSSSSQGWGLFKTELTLLDATVKSNQAAALSDGAADGR</sequence>
<dbReference type="AlphaFoldDB" id="A0A699Z409"/>
<protein>
    <submittedName>
        <fullName evidence="2">Uncharacterized protein</fullName>
    </submittedName>
</protein>
<gene>
    <name evidence="2" type="ORF">HaLaN_13320</name>
</gene>
<feature type="chain" id="PRO_5025633643" evidence="1">
    <location>
        <begin position="27"/>
        <end position="153"/>
    </location>
</feature>
<keyword evidence="3" id="KW-1185">Reference proteome</keyword>
<organism evidence="2 3">
    <name type="scientific">Haematococcus lacustris</name>
    <name type="common">Green alga</name>
    <name type="synonym">Haematococcus pluvialis</name>
    <dbReference type="NCBI Taxonomy" id="44745"/>
    <lineage>
        <taxon>Eukaryota</taxon>
        <taxon>Viridiplantae</taxon>
        <taxon>Chlorophyta</taxon>
        <taxon>core chlorophytes</taxon>
        <taxon>Chlorophyceae</taxon>
        <taxon>CS clade</taxon>
        <taxon>Chlamydomonadales</taxon>
        <taxon>Haematococcaceae</taxon>
        <taxon>Haematococcus</taxon>
    </lineage>
</organism>
<evidence type="ECO:0000313" key="3">
    <source>
        <dbReference type="Proteomes" id="UP000485058"/>
    </source>
</evidence>
<reference evidence="2 3" key="1">
    <citation type="submission" date="2020-02" db="EMBL/GenBank/DDBJ databases">
        <title>Draft genome sequence of Haematococcus lacustris strain NIES-144.</title>
        <authorList>
            <person name="Morimoto D."/>
            <person name="Nakagawa S."/>
            <person name="Yoshida T."/>
            <person name="Sawayama S."/>
        </authorList>
    </citation>
    <scope>NUCLEOTIDE SEQUENCE [LARGE SCALE GENOMIC DNA]</scope>
    <source>
        <strain evidence="2 3">NIES-144</strain>
    </source>
</reference>
<name>A0A699Z409_HAELA</name>
<evidence type="ECO:0000313" key="2">
    <source>
        <dbReference type="EMBL" id="GFH16821.1"/>
    </source>
</evidence>
<accession>A0A699Z409</accession>
<proteinExistence type="predicted"/>
<evidence type="ECO:0000256" key="1">
    <source>
        <dbReference type="SAM" id="SignalP"/>
    </source>
</evidence>
<dbReference type="EMBL" id="BLLF01001056">
    <property type="protein sequence ID" value="GFH16821.1"/>
    <property type="molecule type" value="Genomic_DNA"/>
</dbReference>
<keyword evidence="1" id="KW-0732">Signal</keyword>